<dbReference type="Proteomes" id="UP001153678">
    <property type="component" value="Unassembled WGS sequence"/>
</dbReference>
<evidence type="ECO:0000256" key="1">
    <source>
        <dbReference type="SAM" id="SignalP"/>
    </source>
</evidence>
<evidence type="ECO:0000313" key="3">
    <source>
        <dbReference type="Proteomes" id="UP001153678"/>
    </source>
</evidence>
<keyword evidence="3" id="KW-1185">Reference proteome</keyword>
<dbReference type="OrthoDB" id="2445244at2759"/>
<name>A0A9W4T1L2_9GLOM</name>
<evidence type="ECO:0000313" key="2">
    <source>
        <dbReference type="EMBL" id="CAI2188432.1"/>
    </source>
</evidence>
<gene>
    <name evidence="2" type="ORF">FWILDA_LOCUS13577</name>
</gene>
<keyword evidence="1" id="KW-0732">Signal</keyword>
<accession>A0A9W4T1L2</accession>
<dbReference type="AlphaFoldDB" id="A0A9W4T1L2"/>
<comment type="caution">
    <text evidence="2">The sequence shown here is derived from an EMBL/GenBank/DDBJ whole genome shotgun (WGS) entry which is preliminary data.</text>
</comment>
<feature type="signal peptide" evidence="1">
    <location>
        <begin position="1"/>
        <end position="20"/>
    </location>
</feature>
<feature type="chain" id="PRO_5040972462" evidence="1">
    <location>
        <begin position="21"/>
        <end position="209"/>
    </location>
</feature>
<protein>
    <submittedName>
        <fullName evidence="2">662_t:CDS:1</fullName>
    </submittedName>
</protein>
<organism evidence="2 3">
    <name type="scientific">Funneliformis geosporum</name>
    <dbReference type="NCBI Taxonomy" id="1117311"/>
    <lineage>
        <taxon>Eukaryota</taxon>
        <taxon>Fungi</taxon>
        <taxon>Fungi incertae sedis</taxon>
        <taxon>Mucoromycota</taxon>
        <taxon>Glomeromycotina</taxon>
        <taxon>Glomeromycetes</taxon>
        <taxon>Glomerales</taxon>
        <taxon>Glomeraceae</taxon>
        <taxon>Funneliformis</taxon>
    </lineage>
</organism>
<sequence length="209" mass="23209">MYTIIILLEIFLTLALFVHSTPLEDPVIFGHNLAIRFTGVANEVIEKGAIMSFYHDQSGKVDHEADFCKDFVEQSGFACPVEGDLDLTSTMYLESSPEEPKNVSENVYTKMIPVIQGFEHGITGLAHNLPNVIGAMDGLHIPIHPPSKNGARFVNRSVHDARVFYRSSLYHEISHNPEQWVPDSFFNENGCGTSIWAIKGAMEDSVKGS</sequence>
<reference evidence="2" key="1">
    <citation type="submission" date="2022-08" db="EMBL/GenBank/DDBJ databases">
        <authorList>
            <person name="Kallberg Y."/>
            <person name="Tangrot J."/>
            <person name="Rosling A."/>
        </authorList>
    </citation>
    <scope>NUCLEOTIDE SEQUENCE</scope>
    <source>
        <strain evidence="2">Wild A</strain>
    </source>
</reference>
<dbReference type="EMBL" id="CAMKVN010005204">
    <property type="protein sequence ID" value="CAI2188432.1"/>
    <property type="molecule type" value="Genomic_DNA"/>
</dbReference>
<proteinExistence type="predicted"/>